<name>A0A1R4GS60_9GAMM</name>
<protein>
    <recommendedName>
        <fullName evidence="4">Lipoprotein</fullName>
    </recommendedName>
</protein>
<gene>
    <name evidence="2" type="ORF">A1232T_01124</name>
</gene>
<dbReference type="Pfam" id="PF10973">
    <property type="entry name" value="DUF2799"/>
    <property type="match status" value="1"/>
</dbReference>
<evidence type="ECO:0000313" key="3">
    <source>
        <dbReference type="Proteomes" id="UP000188357"/>
    </source>
</evidence>
<keyword evidence="1" id="KW-0732">Signal</keyword>
<proteinExistence type="predicted"/>
<feature type="signal peptide" evidence="1">
    <location>
        <begin position="1"/>
        <end position="21"/>
    </location>
</feature>
<evidence type="ECO:0008006" key="4">
    <source>
        <dbReference type="Google" id="ProtNLM"/>
    </source>
</evidence>
<dbReference type="Proteomes" id="UP000188357">
    <property type="component" value="Unassembled WGS sequence"/>
</dbReference>
<dbReference type="InterPro" id="IPR021242">
    <property type="entry name" value="DUF2799"/>
</dbReference>
<keyword evidence="3" id="KW-1185">Reference proteome</keyword>
<accession>A0A1R4GS60</accession>
<dbReference type="AlphaFoldDB" id="A0A1R4GS60"/>
<dbReference type="RefSeq" id="WP_244156557.1">
    <property type="nucleotide sequence ID" value="NZ_FUGE01000120.1"/>
</dbReference>
<sequence length="190" mass="21192">MKISSTLLIVAAAFFGLTGCATLSKQECMTGNWQAIGFADGAAGRTADYLNNHNKACAKVGVAADYKAWEQGRKEGLKQYCNETNAYQIGRRGSQMSPVCPANVTAKLERINANGRQYYSLNKQLGIEQERLKKYQDDFDKLRSGDNLNFTSEKEARSYLIQLPAKASKVSERIKNIEQALEQLQIKYGY</sequence>
<dbReference type="PROSITE" id="PS51257">
    <property type="entry name" value="PROKAR_LIPOPROTEIN"/>
    <property type="match status" value="1"/>
</dbReference>
<evidence type="ECO:0000256" key="1">
    <source>
        <dbReference type="SAM" id="SignalP"/>
    </source>
</evidence>
<feature type="chain" id="PRO_5012300427" description="Lipoprotein" evidence="1">
    <location>
        <begin position="22"/>
        <end position="190"/>
    </location>
</feature>
<evidence type="ECO:0000313" key="2">
    <source>
        <dbReference type="EMBL" id="SJM71029.1"/>
    </source>
</evidence>
<dbReference type="EMBL" id="FUGE01000120">
    <property type="protein sequence ID" value="SJM71029.1"/>
    <property type="molecule type" value="Genomic_DNA"/>
</dbReference>
<dbReference type="STRING" id="1945521.A1232T_01124"/>
<reference evidence="2 3" key="1">
    <citation type="submission" date="2017-02" db="EMBL/GenBank/DDBJ databases">
        <authorList>
            <person name="Peterson S.W."/>
        </authorList>
    </citation>
    <scope>NUCLEOTIDE SEQUENCE [LARGE SCALE GENOMIC DNA]</scope>
    <source>
        <strain evidence="2">Psychrobacter_piechaudii</strain>
    </source>
</reference>
<organism evidence="2 3">
    <name type="scientific">Psychrobacter piechaudii</name>
    <dbReference type="NCBI Taxonomy" id="1945521"/>
    <lineage>
        <taxon>Bacteria</taxon>
        <taxon>Pseudomonadati</taxon>
        <taxon>Pseudomonadota</taxon>
        <taxon>Gammaproteobacteria</taxon>
        <taxon>Moraxellales</taxon>
        <taxon>Moraxellaceae</taxon>
        <taxon>Psychrobacter</taxon>
    </lineage>
</organism>